<dbReference type="STRING" id="1353158.SAMN04488587_0818"/>
<evidence type="ECO:0000313" key="9">
    <source>
        <dbReference type="EMBL" id="SES75667.1"/>
    </source>
</evidence>
<dbReference type="Gene3D" id="3.90.105.20">
    <property type="match status" value="1"/>
</dbReference>
<dbReference type="SUPFAM" id="SSF160369">
    <property type="entry name" value="Ribosomal protein L10-like"/>
    <property type="match status" value="1"/>
</dbReference>
<organism evidence="9 10">
    <name type="scientific">Methanococcoides vulcani</name>
    <dbReference type="NCBI Taxonomy" id="1353158"/>
    <lineage>
        <taxon>Archaea</taxon>
        <taxon>Methanobacteriati</taxon>
        <taxon>Methanobacteriota</taxon>
        <taxon>Stenosarchaea group</taxon>
        <taxon>Methanomicrobia</taxon>
        <taxon>Methanosarcinales</taxon>
        <taxon>Methanosarcinaceae</taxon>
        <taxon>Methanococcoides</taxon>
    </lineage>
</organism>
<dbReference type="GO" id="GO:0070180">
    <property type="term" value="F:large ribosomal subunit rRNA binding"/>
    <property type="evidence" value="ECO:0007669"/>
    <property type="project" value="UniProtKB-UniRule"/>
</dbReference>
<dbReference type="InterPro" id="IPR050323">
    <property type="entry name" value="Ribosomal_protein_uL10"/>
</dbReference>
<feature type="domain" description="Large ribosomal subunit protein uL10-like insertion" evidence="8">
    <location>
        <begin position="114"/>
        <end position="183"/>
    </location>
</feature>
<evidence type="ECO:0000256" key="1">
    <source>
        <dbReference type="ARBA" id="ARBA00008889"/>
    </source>
</evidence>
<comment type="similarity">
    <text evidence="1 6">Belongs to the universal ribosomal protein uL10 family.</text>
</comment>
<dbReference type="InterPro" id="IPR001790">
    <property type="entry name" value="Ribosomal_uL10"/>
</dbReference>
<dbReference type="CDD" id="cd05795">
    <property type="entry name" value="Ribosomal_P0_L10e"/>
    <property type="match status" value="1"/>
</dbReference>
<gene>
    <name evidence="6" type="primary">rpl10</name>
    <name evidence="6" type="synonym">rplP0</name>
    <name evidence="9" type="ORF">SAMN04488587_0818</name>
</gene>
<dbReference type="PANTHER" id="PTHR45699:SF3">
    <property type="entry name" value="LARGE RIBOSOMAL SUBUNIT PROTEIN UL10"/>
    <property type="match status" value="1"/>
</dbReference>
<dbReference type="Pfam" id="PF17777">
    <property type="entry name" value="RL10P_insert"/>
    <property type="match status" value="1"/>
</dbReference>
<dbReference type="NCBIfam" id="NF003098">
    <property type="entry name" value="PRK04019.1-5"/>
    <property type="match status" value="1"/>
</dbReference>
<dbReference type="InterPro" id="IPR040637">
    <property type="entry name" value="Ribosomal_uL10-like_insert"/>
</dbReference>
<dbReference type="EMBL" id="FOHQ01000002">
    <property type="protein sequence ID" value="SES75667.1"/>
    <property type="molecule type" value="Genomic_DNA"/>
</dbReference>
<evidence type="ECO:0000256" key="6">
    <source>
        <dbReference type="HAMAP-Rule" id="MF_00280"/>
    </source>
</evidence>
<comment type="subunit">
    <text evidence="6">Part of the 50S ribosomal subunit. Forms part of the ribosomal stalk which helps the ribosome interact with GTP-bound translation factors. Forms a heptameric L10(L12)2(L12)2(L12)2 complex, where L10 forms an elongated spine to which the L12 dimers bind in a sequential fashion.</text>
</comment>
<accession>A0A1H9Z2D5</accession>
<dbReference type="OrthoDB" id="30930at2157"/>
<dbReference type="GO" id="GO:0002181">
    <property type="term" value="P:cytoplasmic translation"/>
    <property type="evidence" value="ECO:0007669"/>
    <property type="project" value="TreeGrafter"/>
</dbReference>
<evidence type="ECO:0000256" key="4">
    <source>
        <dbReference type="ARBA" id="ARBA00022980"/>
    </source>
</evidence>
<dbReference type="InterPro" id="IPR043164">
    <property type="entry name" value="Ribosomal_uL10-like_insert_sf"/>
</dbReference>
<evidence type="ECO:0000256" key="5">
    <source>
        <dbReference type="ARBA" id="ARBA00023274"/>
    </source>
</evidence>
<dbReference type="RefSeq" id="WP_091689287.1">
    <property type="nucleotide sequence ID" value="NZ_CAAGSJ010000001.1"/>
</dbReference>
<reference evidence="10" key="1">
    <citation type="submission" date="2016-10" db="EMBL/GenBank/DDBJ databases">
        <authorList>
            <person name="Varghese N."/>
            <person name="Submissions S."/>
        </authorList>
    </citation>
    <scope>NUCLEOTIDE SEQUENCE [LARGE SCALE GENOMIC DNA]</scope>
    <source>
        <strain evidence="10">SLH 33</strain>
    </source>
</reference>
<protein>
    <recommendedName>
        <fullName evidence="6">Large ribosomal subunit protein uL10</fullName>
    </recommendedName>
    <alternativeName>
        <fullName evidence="6">Acidic ribosomal protein P0 homolog</fullName>
    </alternativeName>
</protein>
<evidence type="ECO:0000256" key="2">
    <source>
        <dbReference type="ARBA" id="ARBA00022730"/>
    </source>
</evidence>
<evidence type="ECO:0000256" key="7">
    <source>
        <dbReference type="SAM" id="MobiDB-lite"/>
    </source>
</evidence>
<keyword evidence="4 6" id="KW-0689">Ribosomal protein</keyword>
<proteinExistence type="inferred from homology"/>
<dbReference type="Proteomes" id="UP000243338">
    <property type="component" value="Unassembled WGS sequence"/>
</dbReference>
<feature type="compositionally biased region" description="Gly residues" evidence="7">
    <location>
        <begin position="333"/>
        <end position="342"/>
    </location>
</feature>
<dbReference type="HAMAP" id="MF_00280">
    <property type="entry name" value="Ribosomal_uL10_arch"/>
    <property type="match status" value="1"/>
</dbReference>
<evidence type="ECO:0000313" key="10">
    <source>
        <dbReference type="Proteomes" id="UP000243338"/>
    </source>
</evidence>
<comment type="function">
    <text evidence="6">Forms part of the ribosomal stalk, playing a central role in the interaction of the ribosome with GTP-bound translation factors.</text>
</comment>
<dbReference type="Pfam" id="PF00466">
    <property type="entry name" value="Ribosomal_L10"/>
    <property type="match status" value="1"/>
</dbReference>
<dbReference type="Gene3D" id="6.10.140.760">
    <property type="match status" value="1"/>
</dbReference>
<keyword evidence="5 6" id="KW-0687">Ribonucleoprotein</keyword>
<dbReference type="GO" id="GO:0000027">
    <property type="term" value="P:ribosomal large subunit assembly"/>
    <property type="evidence" value="ECO:0007669"/>
    <property type="project" value="TreeGrafter"/>
</dbReference>
<dbReference type="PANTHER" id="PTHR45699">
    <property type="entry name" value="60S ACIDIC RIBOSOMAL PROTEIN P0"/>
    <property type="match status" value="1"/>
</dbReference>
<dbReference type="Gene3D" id="3.30.70.1730">
    <property type="match status" value="1"/>
</dbReference>
<keyword evidence="10" id="KW-1185">Reference proteome</keyword>
<keyword evidence="2 6" id="KW-0699">rRNA-binding</keyword>
<dbReference type="GO" id="GO:0022625">
    <property type="term" value="C:cytosolic large ribosomal subunit"/>
    <property type="evidence" value="ECO:0007669"/>
    <property type="project" value="TreeGrafter"/>
</dbReference>
<name>A0A1H9Z2D5_9EURY</name>
<feature type="region of interest" description="Disordered" evidence="7">
    <location>
        <begin position="301"/>
        <end position="342"/>
    </location>
</feature>
<feature type="compositionally biased region" description="Low complexity" evidence="7">
    <location>
        <begin position="301"/>
        <end position="311"/>
    </location>
</feature>
<evidence type="ECO:0000256" key="3">
    <source>
        <dbReference type="ARBA" id="ARBA00022884"/>
    </source>
</evidence>
<dbReference type="AlphaFoldDB" id="A0A1H9Z2D5"/>
<dbReference type="InterPro" id="IPR022909">
    <property type="entry name" value="Ribosomal_uL10_arc"/>
</dbReference>
<sequence length="342" mass="36565">MMEELHHSEHIPKWKKEEVEDIKNLVTSYPLLGVVGIGGIPAKQLQAMRRSLKDVAVLKVSRNTLIRRALDESSDDIKKMDDFVEVQTALIFTEQNPFKLYKLLEKSKSPSPIKGGMVTPNDIVVEAGPTSFPPGPILGDMQAAGIPAAIDGGKVVIKETKAVAKAGEVVSQKLAAMLTRLEIYPLEVGLDLRAVMEEGSIFTPDVLAIDEEQIFADFVQATQQAFNLSVNAVYPTTENISTLLAKAASESKNVAINAVVFEPDVMNVLLGKAQGEMMSVASAASAKDEGSIDDELKEALGAAASAAPVESAAEEVVEEKEEEKEEDDEEGGMAAGLGALFG</sequence>
<feature type="compositionally biased region" description="Acidic residues" evidence="7">
    <location>
        <begin position="312"/>
        <end position="331"/>
    </location>
</feature>
<dbReference type="GO" id="GO:0003735">
    <property type="term" value="F:structural constituent of ribosome"/>
    <property type="evidence" value="ECO:0007669"/>
    <property type="project" value="TreeGrafter"/>
</dbReference>
<keyword evidence="3 6" id="KW-0694">RNA-binding</keyword>
<dbReference type="InterPro" id="IPR043141">
    <property type="entry name" value="Ribosomal_uL10-like_sf"/>
</dbReference>
<evidence type="ECO:0000259" key="8">
    <source>
        <dbReference type="Pfam" id="PF17777"/>
    </source>
</evidence>